<sequence length="346" mass="38609">MNPGVSIVADDTRSWGLETPGPGLVLRVPSTGRWTRRPLVHLEAAPDYRIRLRGGGQTLLWTRIDSYWDSAVFVRGTATAPLVLPPLSAPQVRAVEAASGSEAWWEAWSWRMARALVDAPLPVLHAGHWCLRPVSAIAAEKAERHPISPMEWSFGQPPPPPHSLASVTRFLFGWSEDWWESLPEQRPGAVLGLRALSASEDGRVKSWRKRARDGTLPPVLLLFVDILAKWVVLDGHDRLHAALLEGVTPPLLGLWPFIIRPRPERATREEGALFSAEVQFRGGATPETVDRVNRMLLFNFSPDPRGAVSRAWPLPGGRETWREEVSARRRGGPPPLLDETDWDWLT</sequence>
<dbReference type="OrthoDB" id="1490466at2"/>
<dbReference type="RefSeq" id="WP_095957797.1">
    <property type="nucleotide sequence ID" value="NZ_CP022203.1"/>
</dbReference>
<gene>
    <name evidence="2" type="ORF">MYMAC_001821</name>
</gene>
<organism evidence="2 3">
    <name type="scientific">Corallococcus macrosporus DSM 14697</name>
    <dbReference type="NCBI Taxonomy" id="1189310"/>
    <lineage>
        <taxon>Bacteria</taxon>
        <taxon>Pseudomonadati</taxon>
        <taxon>Myxococcota</taxon>
        <taxon>Myxococcia</taxon>
        <taxon>Myxococcales</taxon>
        <taxon>Cystobacterineae</taxon>
        <taxon>Myxococcaceae</taxon>
        <taxon>Corallococcus</taxon>
    </lineage>
</organism>
<dbReference type="Proteomes" id="UP000217343">
    <property type="component" value="Chromosome"/>
</dbReference>
<feature type="region of interest" description="Disordered" evidence="1">
    <location>
        <begin position="323"/>
        <end position="346"/>
    </location>
</feature>
<evidence type="ECO:0000313" key="2">
    <source>
        <dbReference type="EMBL" id="ATB46229.1"/>
    </source>
</evidence>
<accession>A0A250JQT5</accession>
<name>A0A250JQT5_9BACT</name>
<dbReference type="EMBL" id="CP022203">
    <property type="protein sequence ID" value="ATB46229.1"/>
    <property type="molecule type" value="Genomic_DNA"/>
</dbReference>
<proteinExistence type="predicted"/>
<evidence type="ECO:0000256" key="1">
    <source>
        <dbReference type="SAM" id="MobiDB-lite"/>
    </source>
</evidence>
<dbReference type="KEGG" id="mmas:MYMAC_001821"/>
<evidence type="ECO:0000313" key="3">
    <source>
        <dbReference type="Proteomes" id="UP000217343"/>
    </source>
</evidence>
<dbReference type="AlphaFoldDB" id="A0A250JQT5"/>
<reference evidence="2 3" key="1">
    <citation type="submission" date="2017-06" db="EMBL/GenBank/DDBJ databases">
        <title>Sequencing and comparative analysis of myxobacterial genomes.</title>
        <authorList>
            <person name="Rupp O."/>
            <person name="Goesmann A."/>
            <person name="Sogaard-Andersen L."/>
        </authorList>
    </citation>
    <scope>NUCLEOTIDE SEQUENCE [LARGE SCALE GENOMIC DNA]</scope>
    <source>
        <strain evidence="2 3">DSM 14697</strain>
    </source>
</reference>
<keyword evidence="3" id="KW-1185">Reference proteome</keyword>
<protein>
    <submittedName>
        <fullName evidence="2">Uncharacterized protein</fullName>
    </submittedName>
</protein>